<proteinExistence type="inferred from homology"/>
<dbReference type="GO" id="GO:0060271">
    <property type="term" value="P:cilium assembly"/>
    <property type="evidence" value="ECO:0007669"/>
    <property type="project" value="TreeGrafter"/>
</dbReference>
<evidence type="ECO:0000313" key="9">
    <source>
        <dbReference type="Proteomes" id="UP000747542"/>
    </source>
</evidence>
<dbReference type="EMBL" id="JAHLQT010021643">
    <property type="protein sequence ID" value="KAG7167528.1"/>
    <property type="molecule type" value="Genomic_DNA"/>
</dbReference>
<evidence type="ECO:0000256" key="2">
    <source>
        <dbReference type="ARBA" id="ARBA00022490"/>
    </source>
</evidence>
<evidence type="ECO:0000256" key="6">
    <source>
        <dbReference type="ARBA" id="ARBA00038411"/>
    </source>
</evidence>
<sequence>MGPQIIISIYGTDVFGNVVIRGYTACHVPITPGTHTRRLTTFVPESASMVQKLISWLIGRRPEFVDPKLITQGKGREVTRVRSQGEVTVTFNVMMKDFMKFGYDCGGSGKTPYLAATSQPQKNITMPRAGQSDA</sequence>
<dbReference type="InterPro" id="IPR010796">
    <property type="entry name" value="C2_B9-type_dom"/>
</dbReference>
<keyword evidence="5" id="KW-0966">Cell projection</keyword>
<evidence type="ECO:0000313" key="8">
    <source>
        <dbReference type="EMBL" id="KAG7167528.1"/>
    </source>
</evidence>
<accession>A0A8J5MXG9</accession>
<keyword evidence="3" id="KW-0970">Cilium biogenesis/degradation</keyword>
<dbReference type="Pfam" id="PF07162">
    <property type="entry name" value="B9-C2"/>
    <property type="match status" value="1"/>
</dbReference>
<dbReference type="PROSITE" id="PS51381">
    <property type="entry name" value="C2_B9"/>
    <property type="match status" value="1"/>
</dbReference>
<keyword evidence="9" id="KW-1185">Reference proteome</keyword>
<reference evidence="8" key="1">
    <citation type="journal article" date="2021" name="Sci. Adv.">
        <title>The American lobster genome reveals insights on longevity, neural, and immune adaptations.</title>
        <authorList>
            <person name="Polinski J.M."/>
            <person name="Zimin A.V."/>
            <person name="Clark K.F."/>
            <person name="Kohn A.B."/>
            <person name="Sadowski N."/>
            <person name="Timp W."/>
            <person name="Ptitsyn A."/>
            <person name="Khanna P."/>
            <person name="Romanova D.Y."/>
            <person name="Williams P."/>
            <person name="Greenwood S.J."/>
            <person name="Moroz L.L."/>
            <person name="Walt D.R."/>
            <person name="Bodnar A.G."/>
        </authorList>
    </citation>
    <scope>NUCLEOTIDE SEQUENCE</scope>
    <source>
        <strain evidence="8">GMGI-L3</strain>
    </source>
</reference>
<gene>
    <name evidence="8" type="primary">b9d1-L</name>
    <name evidence="8" type="ORF">Hamer_G012995</name>
</gene>
<dbReference type="GO" id="GO:0036038">
    <property type="term" value="C:MKS complex"/>
    <property type="evidence" value="ECO:0007669"/>
    <property type="project" value="TreeGrafter"/>
</dbReference>
<comment type="similarity">
    <text evidence="6">Belongs to the B9D family.</text>
</comment>
<evidence type="ECO:0000256" key="7">
    <source>
        <dbReference type="ARBA" id="ARBA00039274"/>
    </source>
</evidence>
<dbReference type="Proteomes" id="UP000747542">
    <property type="component" value="Unassembled WGS sequence"/>
</dbReference>
<organism evidence="8 9">
    <name type="scientific">Homarus americanus</name>
    <name type="common">American lobster</name>
    <dbReference type="NCBI Taxonomy" id="6706"/>
    <lineage>
        <taxon>Eukaryota</taxon>
        <taxon>Metazoa</taxon>
        <taxon>Ecdysozoa</taxon>
        <taxon>Arthropoda</taxon>
        <taxon>Crustacea</taxon>
        <taxon>Multicrustacea</taxon>
        <taxon>Malacostraca</taxon>
        <taxon>Eumalacostraca</taxon>
        <taxon>Eucarida</taxon>
        <taxon>Decapoda</taxon>
        <taxon>Pleocyemata</taxon>
        <taxon>Astacidea</taxon>
        <taxon>Nephropoidea</taxon>
        <taxon>Nephropidae</taxon>
        <taxon>Homarus</taxon>
    </lineage>
</organism>
<comment type="caution">
    <text evidence="8">The sequence shown here is derived from an EMBL/GenBank/DDBJ whole genome shotgun (WGS) entry which is preliminary data.</text>
</comment>
<evidence type="ECO:0000256" key="4">
    <source>
        <dbReference type="ARBA" id="ARBA00023212"/>
    </source>
</evidence>
<evidence type="ECO:0000256" key="3">
    <source>
        <dbReference type="ARBA" id="ARBA00022794"/>
    </source>
</evidence>
<name>A0A8J5MXG9_HOMAM</name>
<dbReference type="PANTHER" id="PTHR12968">
    <property type="entry name" value="B9 DOMAIN-CONTAINING"/>
    <property type="match status" value="1"/>
</dbReference>
<keyword evidence="4" id="KW-0206">Cytoskeleton</keyword>
<evidence type="ECO:0000256" key="5">
    <source>
        <dbReference type="ARBA" id="ARBA00023273"/>
    </source>
</evidence>
<evidence type="ECO:0000256" key="1">
    <source>
        <dbReference type="ARBA" id="ARBA00004120"/>
    </source>
</evidence>
<dbReference type="AlphaFoldDB" id="A0A8J5MXG9"/>
<comment type="subcellular location">
    <subcellularLocation>
        <location evidence="1">Cytoplasm</location>
        <location evidence="1">Cytoskeleton</location>
        <location evidence="1">Cilium basal body</location>
    </subcellularLocation>
</comment>
<protein>
    <recommendedName>
        <fullName evidence="7">B9 domain-containing protein 1</fullName>
    </recommendedName>
</protein>
<dbReference type="PANTHER" id="PTHR12968:SF1">
    <property type="entry name" value="B9 DOMAIN-CONTAINING PROTEIN 1"/>
    <property type="match status" value="1"/>
</dbReference>
<keyword evidence="2" id="KW-0963">Cytoplasm</keyword>